<evidence type="ECO:0000313" key="1">
    <source>
        <dbReference type="EMBL" id="KAI4573150.1"/>
    </source>
</evidence>
<evidence type="ECO:0000313" key="2">
    <source>
        <dbReference type="Proteomes" id="UP001057279"/>
    </source>
</evidence>
<protein>
    <submittedName>
        <fullName evidence="1">Uncharacterized protein</fullName>
    </submittedName>
</protein>
<reference evidence="1" key="1">
    <citation type="submission" date="2022-03" db="EMBL/GenBank/DDBJ databases">
        <title>Genomic analyses of argali, domestic sheep and their hybrids provide insights into chromosomal evolution, heterosis and genetic basis of agronomic traits.</title>
        <authorList>
            <person name="Li M."/>
        </authorList>
    </citation>
    <scope>NUCLEOTIDE SEQUENCE</scope>
    <source>
        <strain evidence="1">F1 hybrid</strain>
    </source>
</reference>
<keyword evidence="2" id="KW-1185">Reference proteome</keyword>
<dbReference type="EMBL" id="CM043040">
    <property type="protein sequence ID" value="KAI4573150.1"/>
    <property type="molecule type" value="Genomic_DNA"/>
</dbReference>
<gene>
    <name evidence="1" type="ORF">MJG53_012988</name>
</gene>
<proteinExistence type="predicted"/>
<sequence>MGNSAGRSDFEWVYTDQPHTQRRKEMLAQCPVARLCYVVSWKVIFTYTVTRPVDSPTLRAPSASQKDPEYTGCIEWLMQGSALLLLGFQGLETPGWVCGSVVFSSEDSVHTWPQVEKAGRCSLAHRAACRDADTLDYSLTSPVCIMGTVILSGRVAKYPAIKALMRPDPHIKWTVTGMVLAQLLACWLARGLAWRWLFFWAYAFGGCVNHSLTLAIHDISHNTAFGTGRAACNRWFAIFANLPIGLPYAASFKKYHVDHHRYLGGDGLDVDVPTRFEGWLFCTPARKLLWLVLQPFFYSLRPLCVHPKAVTRMELCNALVQLAADATIYALWGLKPMVYLLASSLLGLGLHPISGHFVAEHYMFLKGHETYSYYGPLNWITFNVGYHMEHHDFPSIPGCNLPLVRKIAPEYYDHLPQHHSWVKVLWDFVFDDSLGPFARVKRVCKLAENRL</sequence>
<accession>A0ACB9UM26</accession>
<organism evidence="1 2">
    <name type="scientific">Ovis ammon polii x Ovis aries</name>
    <dbReference type="NCBI Taxonomy" id="2918886"/>
    <lineage>
        <taxon>Eukaryota</taxon>
        <taxon>Metazoa</taxon>
        <taxon>Chordata</taxon>
        <taxon>Craniata</taxon>
        <taxon>Vertebrata</taxon>
        <taxon>Euteleostomi</taxon>
        <taxon>Mammalia</taxon>
        <taxon>Eutheria</taxon>
        <taxon>Laurasiatheria</taxon>
        <taxon>Artiodactyla</taxon>
        <taxon>Ruminantia</taxon>
        <taxon>Pecora</taxon>
        <taxon>Bovidae</taxon>
        <taxon>Caprinae</taxon>
        <taxon>Ovis</taxon>
    </lineage>
</organism>
<dbReference type="Proteomes" id="UP001057279">
    <property type="component" value="Linkage Group LG15"/>
</dbReference>
<comment type="caution">
    <text evidence="1">The sequence shown here is derived from an EMBL/GenBank/DDBJ whole genome shotgun (WGS) entry which is preliminary data.</text>
</comment>
<name>A0ACB9UM26_9CETA</name>